<evidence type="ECO:0000256" key="1">
    <source>
        <dbReference type="SAM" id="MobiDB-lite"/>
    </source>
</evidence>
<dbReference type="EMBL" id="GL380117">
    <property type="protein sequence ID" value="EGT47269.1"/>
    <property type="molecule type" value="Genomic_DNA"/>
</dbReference>
<reference evidence="4" key="1">
    <citation type="submission" date="2011-07" db="EMBL/GenBank/DDBJ databases">
        <authorList>
            <consortium name="Caenorhabditis brenneri Sequencing and Analysis Consortium"/>
            <person name="Wilson R.K."/>
        </authorList>
    </citation>
    <scope>NUCLEOTIDE SEQUENCE [LARGE SCALE GENOMIC DNA]</scope>
    <source>
        <strain evidence="4">PB2801</strain>
    </source>
</reference>
<dbReference type="Proteomes" id="UP000008068">
    <property type="component" value="Unassembled WGS sequence"/>
</dbReference>
<evidence type="ECO:0000313" key="3">
    <source>
        <dbReference type="EMBL" id="EGT47269.1"/>
    </source>
</evidence>
<dbReference type="OrthoDB" id="5840822at2759"/>
<gene>
    <name evidence="3" type="ORF">CAEBREN_01814</name>
</gene>
<feature type="transmembrane region" description="Helical" evidence="2">
    <location>
        <begin position="269"/>
        <end position="288"/>
    </location>
</feature>
<dbReference type="eggNOG" id="ENOG502TGDV">
    <property type="taxonomic scope" value="Eukaryota"/>
</dbReference>
<evidence type="ECO:0000313" key="4">
    <source>
        <dbReference type="Proteomes" id="UP000008068"/>
    </source>
</evidence>
<feature type="transmembrane region" description="Helical" evidence="2">
    <location>
        <begin position="117"/>
        <end position="136"/>
    </location>
</feature>
<organism evidence="4">
    <name type="scientific">Caenorhabditis brenneri</name>
    <name type="common">Nematode worm</name>
    <dbReference type="NCBI Taxonomy" id="135651"/>
    <lineage>
        <taxon>Eukaryota</taxon>
        <taxon>Metazoa</taxon>
        <taxon>Ecdysozoa</taxon>
        <taxon>Nematoda</taxon>
        <taxon>Chromadorea</taxon>
        <taxon>Rhabditida</taxon>
        <taxon>Rhabditina</taxon>
        <taxon>Rhabditomorpha</taxon>
        <taxon>Rhabditoidea</taxon>
        <taxon>Rhabditidae</taxon>
        <taxon>Peloderinae</taxon>
        <taxon>Caenorhabditis</taxon>
    </lineage>
</organism>
<keyword evidence="2" id="KW-0812">Transmembrane</keyword>
<dbReference type="InParanoid" id="G0P7M9"/>
<dbReference type="AlphaFoldDB" id="G0P7M9"/>
<dbReference type="HOGENOM" id="CLU_824474_0_0_1"/>
<accession>G0P7M9</accession>
<proteinExistence type="predicted"/>
<evidence type="ECO:0000256" key="2">
    <source>
        <dbReference type="SAM" id="Phobius"/>
    </source>
</evidence>
<keyword evidence="2" id="KW-1133">Transmembrane helix</keyword>
<feature type="transmembrane region" description="Helical" evidence="2">
    <location>
        <begin position="15"/>
        <end position="36"/>
    </location>
</feature>
<dbReference type="FunCoup" id="G0P7M9">
    <property type="interactions" value="152"/>
</dbReference>
<sequence>MFLRVIGNSRRRRKLLINVLFVFITIGLLVLGAFTIKKKTFVNLDSWEIAQELASNATELAMENGTSNIDFATVLWDVDMELVYINKTIDGPPKRDFLIAVNTFIGVDDKKVDRKDSWYVVFFSLVGVLVYFWNVLRFVQWVDRKLESFLDDMEIYETLGDENEFNDFVLDWRNQKMEQKKVEIKSSKSTQYDIKGCWSSLSQRVMKAFLPISPALLYTALYAFCLFVLSCYHTWMRKPNELSDNMRAVTNFVVGLESSILDGKRDVNSYVFVIWGMTCQILFFLTCFRMSEFVMRIYCALVGKEDSVRPAFLNSIQEDDTQPKKVAQPVPEHQKDD</sequence>
<protein>
    <submittedName>
        <fullName evidence="3">Uncharacterized protein</fullName>
    </submittedName>
</protein>
<keyword evidence="2" id="KW-0472">Membrane</keyword>
<dbReference type="OMA" id="YRIPEMI"/>
<feature type="transmembrane region" description="Helical" evidence="2">
    <location>
        <begin position="215"/>
        <end position="235"/>
    </location>
</feature>
<name>G0P7M9_CAEBE</name>
<feature type="region of interest" description="Disordered" evidence="1">
    <location>
        <begin position="315"/>
        <end position="337"/>
    </location>
</feature>
<keyword evidence="4" id="KW-1185">Reference proteome</keyword>